<evidence type="ECO:0000256" key="1">
    <source>
        <dbReference type="PROSITE-ProRule" id="PRU00325"/>
    </source>
</evidence>
<keyword evidence="1" id="KW-0479">Metal-binding</keyword>
<dbReference type="HOGENOM" id="CLU_053146_0_0_11"/>
<feature type="domain" description="SWIM-type" evidence="2">
    <location>
        <begin position="146"/>
        <end position="181"/>
    </location>
</feature>
<dbReference type="AlphaFoldDB" id="D7WDJ1"/>
<evidence type="ECO:0000313" key="3">
    <source>
        <dbReference type="EMBL" id="EFK54222.1"/>
    </source>
</evidence>
<reference evidence="3" key="1">
    <citation type="submission" date="2010-06" db="EMBL/GenBank/DDBJ databases">
        <authorList>
            <person name="Muzny D."/>
            <person name="Qin X."/>
            <person name="Buhay C."/>
            <person name="Dugan-Rocha S."/>
            <person name="Ding Y."/>
            <person name="Chen G."/>
            <person name="Hawes A."/>
            <person name="Holder M."/>
            <person name="Jhangiani S."/>
            <person name="Johnson A."/>
            <person name="Khan Z."/>
            <person name="Li Z."/>
            <person name="Liu W."/>
            <person name="Liu X."/>
            <person name="Perez L."/>
            <person name="Shen H."/>
            <person name="Wang Q."/>
            <person name="Watt J."/>
            <person name="Xi L."/>
            <person name="Xin Y."/>
            <person name="Zhou J."/>
            <person name="Deng J."/>
            <person name="Jiang H."/>
            <person name="Liu Y."/>
            <person name="Qu J."/>
            <person name="Song X.-Z."/>
            <person name="Zhang L."/>
            <person name="Villasana D."/>
            <person name="Johnson A."/>
            <person name="Liu J."/>
            <person name="Liyanage D."/>
            <person name="Lorensuhewa L."/>
            <person name="Robinson T."/>
            <person name="Song A."/>
            <person name="Song B.-B."/>
            <person name="Dinh H."/>
            <person name="Thornton R."/>
            <person name="Coyle M."/>
            <person name="Francisco L."/>
            <person name="Jackson L."/>
            <person name="Javaid M."/>
            <person name="Korchina V."/>
            <person name="Kovar C."/>
            <person name="Mata R."/>
            <person name="Mathew T."/>
            <person name="Ngo R."/>
            <person name="Nguyen L."/>
            <person name="Nguyen N."/>
            <person name="Okwuonu G."/>
            <person name="Ongeri F."/>
            <person name="Pham C."/>
            <person name="Simmons D."/>
            <person name="Wilczek-Boney K."/>
            <person name="Hale W."/>
            <person name="Jakkamsetti A."/>
            <person name="Pham P."/>
            <person name="Ruth R."/>
            <person name="San Lucas F."/>
            <person name="Warren J."/>
            <person name="Zhang J."/>
            <person name="Zhao Z."/>
            <person name="Zhou C."/>
            <person name="Zhu D."/>
            <person name="Lee S."/>
            <person name="Bess C."/>
            <person name="Blankenburg K."/>
            <person name="Forbes L."/>
            <person name="Fu Q."/>
            <person name="Gubbala S."/>
            <person name="Hirani K."/>
            <person name="Jayaseelan J.C."/>
            <person name="Lara F."/>
            <person name="Munidasa M."/>
            <person name="Palculict T."/>
            <person name="Patil S."/>
            <person name="Pu L.-L."/>
            <person name="Saada N."/>
            <person name="Tang L."/>
            <person name="Weissenberger G."/>
            <person name="Zhu Y."/>
            <person name="Hemphill L."/>
            <person name="Shang Y."/>
            <person name="Youmans B."/>
            <person name="Ayvaz T."/>
            <person name="Ross M."/>
            <person name="Santibanez J."/>
            <person name="Aqrawi P."/>
            <person name="Gross S."/>
            <person name="Joshi V."/>
            <person name="Fowler G."/>
            <person name="Nazareth L."/>
            <person name="Reid J."/>
            <person name="Worley K."/>
            <person name="Petrosino J."/>
            <person name="Highlander S."/>
            <person name="Gibbs R."/>
        </authorList>
    </citation>
    <scope>NUCLEOTIDE SEQUENCE [LARGE SCALE GENOMIC DNA]</scope>
    <source>
        <strain evidence="3">ATCC 33030</strain>
    </source>
</reference>
<comment type="caution">
    <text evidence="3">The sequence shown here is derived from an EMBL/GenBank/DDBJ whole genome shotgun (WGS) entry which is preliminary data.</text>
</comment>
<gene>
    <name evidence="3" type="ORF">HMPREF0291_11879</name>
</gene>
<name>D7WDJ1_9CORY</name>
<dbReference type="EMBL" id="ACLJ02000003">
    <property type="protein sequence ID" value="EFK54222.1"/>
    <property type="molecule type" value="Genomic_DNA"/>
</dbReference>
<dbReference type="RefSeq" id="WP_005290661.1">
    <property type="nucleotide sequence ID" value="NZ_CM000961.1"/>
</dbReference>
<protein>
    <submittedName>
        <fullName evidence="3">SWIM zinc finger domain protein</fullName>
    </submittedName>
</protein>
<dbReference type="PROSITE" id="PS50966">
    <property type="entry name" value="ZF_SWIM"/>
    <property type="match status" value="1"/>
</dbReference>
<sequence>MAHPQEGNVTWVNFAQRKKVTSAEEARSEQAEAGAEAVELPFKRTARSLRLNPAAEIILQAAQRGADQGRYGRGRKYADEGNVLEVRTEIGRFTGSVAGSQNEPFTTMILLPYRDADAIQQALELMAHNANALKAARTGRFHKELLNALVAADGEKIRFRCDCPDNYDVCKHGVAVAIKAAELIDADPTLIFRLRNLDLNTLEQQLRTTAGERAKQSAAEGSEQFWTGHELPDLPQPKTAPMIEDSDLDLLHKAMQTISFTNIDQLRAVSDLEDLYDELTRR</sequence>
<keyword evidence="4" id="KW-1185">Reference proteome</keyword>
<dbReference type="eggNOG" id="COG4279">
    <property type="taxonomic scope" value="Bacteria"/>
</dbReference>
<dbReference type="Proteomes" id="UP000004208">
    <property type="component" value="Unassembled WGS sequence"/>
</dbReference>
<dbReference type="InterPro" id="IPR007527">
    <property type="entry name" value="Znf_SWIM"/>
</dbReference>
<keyword evidence="1" id="KW-0863">Zinc-finger</keyword>
<evidence type="ECO:0000313" key="4">
    <source>
        <dbReference type="Proteomes" id="UP000004208"/>
    </source>
</evidence>
<dbReference type="PANTHER" id="PTHR38133">
    <property type="entry name" value="SLR1429 PROTEIN"/>
    <property type="match status" value="1"/>
</dbReference>
<proteinExistence type="predicted"/>
<dbReference type="PANTHER" id="PTHR38133:SF1">
    <property type="entry name" value="SLR1429 PROTEIN"/>
    <property type="match status" value="1"/>
</dbReference>
<organism evidence="3 4">
    <name type="scientific">Corynebacterium genitalium ATCC 33030</name>
    <dbReference type="NCBI Taxonomy" id="585529"/>
    <lineage>
        <taxon>Bacteria</taxon>
        <taxon>Bacillati</taxon>
        <taxon>Actinomycetota</taxon>
        <taxon>Actinomycetes</taxon>
        <taxon>Mycobacteriales</taxon>
        <taxon>Corynebacteriaceae</taxon>
        <taxon>Corynebacterium</taxon>
    </lineage>
</organism>
<dbReference type="GO" id="GO:0008270">
    <property type="term" value="F:zinc ion binding"/>
    <property type="evidence" value="ECO:0007669"/>
    <property type="project" value="UniProtKB-KW"/>
</dbReference>
<keyword evidence="1" id="KW-0862">Zinc</keyword>
<accession>D7WDJ1</accession>
<dbReference type="OrthoDB" id="188274at2"/>
<dbReference type="STRING" id="585529.HMPREF0291_11879"/>
<evidence type="ECO:0000259" key="2">
    <source>
        <dbReference type="PROSITE" id="PS50966"/>
    </source>
</evidence>